<evidence type="ECO:0000256" key="5">
    <source>
        <dbReference type="ARBA" id="ARBA00022989"/>
    </source>
</evidence>
<feature type="transmembrane region" description="Helical" evidence="9">
    <location>
        <begin position="407"/>
        <end position="426"/>
    </location>
</feature>
<keyword evidence="6 9" id="KW-0472">Membrane</keyword>
<evidence type="ECO:0000256" key="3">
    <source>
        <dbReference type="ARBA" id="ARBA00022676"/>
    </source>
</evidence>
<name>A0ABM3M865_GALME</name>
<feature type="region of interest" description="Disordered" evidence="8">
    <location>
        <begin position="1"/>
        <end position="39"/>
    </location>
</feature>
<dbReference type="GeneID" id="113510894"/>
<evidence type="ECO:0000256" key="7">
    <source>
        <dbReference type="SAM" id="Coils"/>
    </source>
</evidence>
<evidence type="ECO:0000256" key="9">
    <source>
        <dbReference type="SAM" id="Phobius"/>
    </source>
</evidence>
<organism evidence="11 12">
    <name type="scientific">Galleria mellonella</name>
    <name type="common">Greater wax moth</name>
    <dbReference type="NCBI Taxonomy" id="7137"/>
    <lineage>
        <taxon>Eukaryota</taxon>
        <taxon>Metazoa</taxon>
        <taxon>Ecdysozoa</taxon>
        <taxon>Arthropoda</taxon>
        <taxon>Hexapoda</taxon>
        <taxon>Insecta</taxon>
        <taxon>Pterygota</taxon>
        <taxon>Neoptera</taxon>
        <taxon>Endopterygota</taxon>
        <taxon>Lepidoptera</taxon>
        <taxon>Glossata</taxon>
        <taxon>Ditrysia</taxon>
        <taxon>Pyraloidea</taxon>
        <taxon>Pyralidae</taxon>
        <taxon>Galleriinae</taxon>
        <taxon>Galleria</taxon>
    </lineage>
</organism>
<feature type="transmembrane region" description="Helical" evidence="9">
    <location>
        <begin position="228"/>
        <end position="247"/>
    </location>
</feature>
<dbReference type="InterPro" id="IPR004835">
    <property type="entry name" value="Chitin_synth"/>
</dbReference>
<keyword evidence="7" id="KW-0175">Coiled coil</keyword>
<keyword evidence="3" id="KW-0808">Transferase</keyword>
<evidence type="ECO:0000256" key="6">
    <source>
        <dbReference type="ARBA" id="ARBA00023136"/>
    </source>
</evidence>
<dbReference type="InterPro" id="IPR055120">
    <property type="entry name" value="Chs-1/2_IV_N"/>
</dbReference>
<keyword evidence="5 9" id="KW-1133">Transmembrane helix</keyword>
<proteinExistence type="predicted"/>
<keyword evidence="4 9" id="KW-0812">Transmembrane</keyword>
<evidence type="ECO:0000256" key="4">
    <source>
        <dbReference type="ARBA" id="ARBA00022692"/>
    </source>
</evidence>
<dbReference type="Pfam" id="PF23000">
    <property type="entry name" value="ChitinSynthase_IV_N"/>
    <property type="match status" value="1"/>
</dbReference>
<feature type="transmembrane region" description="Helical" evidence="9">
    <location>
        <begin position="196"/>
        <end position="216"/>
    </location>
</feature>
<feature type="transmembrane region" description="Helical" evidence="9">
    <location>
        <begin position="965"/>
        <end position="986"/>
    </location>
</feature>
<dbReference type="SUPFAM" id="SSF53448">
    <property type="entry name" value="Nucleotide-diphospho-sugar transferases"/>
    <property type="match status" value="1"/>
</dbReference>
<feature type="transmembrane region" description="Helical" evidence="9">
    <location>
        <begin position="304"/>
        <end position="323"/>
    </location>
</feature>
<dbReference type="EC" id="2.4.1.16" evidence="2"/>
<dbReference type="RefSeq" id="XP_052747628.1">
    <property type="nucleotide sequence ID" value="XM_052891668.1"/>
</dbReference>
<feature type="transmembrane region" description="Helical" evidence="9">
    <location>
        <begin position="377"/>
        <end position="395"/>
    </location>
</feature>
<evidence type="ECO:0000256" key="8">
    <source>
        <dbReference type="SAM" id="MobiDB-lite"/>
    </source>
</evidence>
<feature type="transmembrane region" description="Helical" evidence="9">
    <location>
        <begin position="993"/>
        <end position="1014"/>
    </location>
</feature>
<dbReference type="PANTHER" id="PTHR22914">
    <property type="entry name" value="CHITIN SYNTHASE"/>
    <property type="match status" value="1"/>
</dbReference>
<feature type="transmembrane region" description="Helical" evidence="9">
    <location>
        <begin position="937"/>
        <end position="953"/>
    </location>
</feature>
<feature type="coiled-coil region" evidence="7">
    <location>
        <begin position="1059"/>
        <end position="1086"/>
    </location>
</feature>
<feature type="transmembrane region" description="Helical" evidence="9">
    <location>
        <begin position="132"/>
        <end position="156"/>
    </location>
</feature>
<feature type="transmembrane region" description="Helical" evidence="9">
    <location>
        <begin position="1026"/>
        <end position="1045"/>
    </location>
</feature>
<dbReference type="PANTHER" id="PTHR22914:SF42">
    <property type="entry name" value="CHITIN SYNTHASE"/>
    <property type="match status" value="1"/>
</dbReference>
<protein>
    <recommendedName>
        <fullName evidence="2">chitin synthase</fullName>
        <ecNumber evidence="2">2.4.1.16</ecNumber>
    </recommendedName>
</protein>
<reference evidence="12" key="1">
    <citation type="submission" date="2025-08" db="UniProtKB">
        <authorList>
            <consortium name="RefSeq"/>
        </authorList>
    </citation>
    <scope>IDENTIFICATION</scope>
    <source>
        <tissue evidence="12">Whole larvae</tissue>
    </source>
</reference>
<dbReference type="Proteomes" id="UP001652740">
    <property type="component" value="Unplaced"/>
</dbReference>
<feature type="domain" description="Chitin synthase chs-1/2 N-terminal putative transporter" evidence="10">
    <location>
        <begin position="62"/>
        <end position="329"/>
    </location>
</feature>
<evidence type="ECO:0000256" key="2">
    <source>
        <dbReference type="ARBA" id="ARBA00012543"/>
    </source>
</evidence>
<accession>A0ABM3M865</accession>
<sequence>MNATTSDFKGLQNDSDESDEEYTPLYDDTDEPDQRTARETKGWNLFREVPVKKESGSQATAEWIDLSVKILKLLAYILVFLAVLSSAVIAKGILLFITSQLKKDRNINHCNKPLALDQQFLTTHTLEERVSWLWAAVIVFGAPEIGVFLRSVRICFFKTYRKPTHLEFFVAFLTDTLHTIGIAVLLLFILPELDVVKGAMLMNAMCIVPGIFNALTRDRSDSRYFIKIALDIFAVSAQVTAFFVWPLLDGTPILWWIPMACIFTSIGWWENFVSTPDKDSPAFYRGLFKLSKELKTTRYYTQRVLTLWKIIIFMACVMVSLHVQGDNPFAFFTSCSDAFSARNYSVHEFHVIQGITRDLEYELTGGTFDLPASYNSSLWVALIQVAAAYFCYASAKYACKILIQSFSFTFALSLVAPITINCLVVFCGMRNSNPCAFHNSIPDYLFFEIPPVYTLKEYVGREMTWIWLLWLISQAWICLHAWQPRCERLAATDKLFCKPWYSGPLVDQSLLLNRTKEEDMEIQYENLETTLTEDISEIDKDGTKDYVRPSDSITRIYVCATMWHETKEEMMEFLKSIFRLDEDQCSQRVARKYWGIHNSDYYEIEAHIFMDDAFDQSDSNESSTVVNSFVKTLVNTIDEAASEVHVTNVRLRPPKKFPTPYGGRLVWTLPGKNKLICHLKDKSKIRHRKRWSQVMYMYYFLGHRLMDLPISVKRKEVLSENTYLLALDGDIDFQPSAVTLLIDLMKKNKNLGAACGRIHPVGSGFMAWYQVFEYAIGHWLQKATEHMIGCVLCSPGCFSLFRGKALMDDNVMKKYTLTSNEARHYVQYDQGEDRWLCTLLLQRGYRVEYSAASDAYTHCPERFDEFYNQRRRWVPSTMANILDLLVDSKHTVKVNDNISTLYILYQILLMVGTVLGPGTIFLMMVGAMNAITGMSNINALMLNLVPIAIFIFVCMTCKSETQLTVANIITCAYAMVMMMVIVGILLQIIEDGWLAPSSIFTVVTFGSFFITAAMHPQEISCLLYLGIYYITIPSMYMLLIIYSLCNLNNVSWGTREVPQKKSMKELEQEKMEAEAAKKKMDNSSILRLFGNTEETSGSMECGVAGLFKCMCCTNPKDHKEELHLLQIQNSLEKIEKKLNNLGATEVTEPTINLRRSSMGLRGEQLSVVPEYEDSDLSADIPRDERDDLVNFNWIEDADLQKGEVDFLLTSEIEFWKDLIDTYLRPIDENKEEQARIKNDLKNLRDTTVFAFIMLNSLFVLTIFLLQLNQDQLHFKWPLGQSVSILYDDEMNVVTINQDYLMLEPIGSLFLIFFGTVMLIQFTAMMFHRLGTLAHLLSTVQLNWYFVKRADELTHHAKIEKDAISMAKSLARADVAGTDAAAIDEGDVSRRRTIQQLENSRVSKNDAFNLDTNFKRRLTMLENADPATISFLPWLSSDLIERRATLRALKARRESVAMERRRSQMQTGRPSAYHYGIPGTSGMSGRPSGVYVNQGYQPAPLQDSDSDDSDLSVNGAPIGVPANNAARPSVVRFNLT</sequence>
<comment type="subcellular location">
    <subcellularLocation>
        <location evidence="1">Membrane</location>
        <topology evidence="1">Multi-pass membrane protein</topology>
    </subcellularLocation>
</comment>
<evidence type="ECO:0000313" key="12">
    <source>
        <dbReference type="RefSeq" id="XP_052747628.1"/>
    </source>
</evidence>
<evidence type="ECO:0000256" key="1">
    <source>
        <dbReference type="ARBA" id="ARBA00004141"/>
    </source>
</evidence>
<gene>
    <name evidence="12" type="primary">LOC113510894</name>
</gene>
<feature type="transmembrane region" description="Helical" evidence="9">
    <location>
        <begin position="1305"/>
        <end position="1326"/>
    </location>
</feature>
<dbReference type="Pfam" id="PF03142">
    <property type="entry name" value="Chitin_synth_2"/>
    <property type="match status" value="1"/>
</dbReference>
<keyword evidence="3" id="KW-0328">Glycosyltransferase</keyword>
<feature type="transmembrane region" description="Helical" evidence="9">
    <location>
        <begin position="253"/>
        <end position="269"/>
    </location>
</feature>
<feature type="transmembrane region" description="Helical" evidence="9">
    <location>
        <begin position="168"/>
        <end position="190"/>
    </location>
</feature>
<feature type="compositionally biased region" description="Acidic residues" evidence="8">
    <location>
        <begin position="14"/>
        <end position="31"/>
    </location>
</feature>
<dbReference type="InterPro" id="IPR029044">
    <property type="entry name" value="Nucleotide-diphossugar_trans"/>
</dbReference>
<feature type="transmembrane region" description="Helical" evidence="9">
    <location>
        <begin position="73"/>
        <end position="97"/>
    </location>
</feature>
<feature type="transmembrane region" description="Helical" evidence="9">
    <location>
        <begin position="903"/>
        <end position="925"/>
    </location>
</feature>
<evidence type="ECO:0000259" key="10">
    <source>
        <dbReference type="Pfam" id="PF23000"/>
    </source>
</evidence>
<dbReference type="CDD" id="cd04190">
    <property type="entry name" value="Chitin_synth_C"/>
    <property type="match status" value="1"/>
</dbReference>
<evidence type="ECO:0000313" key="11">
    <source>
        <dbReference type="Proteomes" id="UP001652740"/>
    </source>
</evidence>
<feature type="region of interest" description="Disordered" evidence="8">
    <location>
        <begin position="1458"/>
        <end position="1516"/>
    </location>
</feature>
<keyword evidence="11" id="KW-1185">Reference proteome</keyword>
<feature type="transmembrane region" description="Helical" evidence="9">
    <location>
        <begin position="1247"/>
        <end position="1267"/>
    </location>
</feature>